<feature type="transmembrane region" description="Helical" evidence="8">
    <location>
        <begin position="424"/>
        <end position="443"/>
    </location>
</feature>
<feature type="domain" description="PGG" evidence="9">
    <location>
        <begin position="304"/>
        <end position="396"/>
    </location>
</feature>
<evidence type="ECO:0000256" key="1">
    <source>
        <dbReference type="ARBA" id="ARBA00004141"/>
    </source>
</evidence>
<dbReference type="InterPro" id="IPR026961">
    <property type="entry name" value="PGG_dom"/>
</dbReference>
<proteinExistence type="predicted"/>
<keyword evidence="5 7" id="KW-0040">ANK repeat</keyword>
<dbReference type="PANTHER" id="PTHR24186">
    <property type="entry name" value="PROTEIN PHOSPHATASE 1 REGULATORY SUBUNIT"/>
    <property type="match status" value="1"/>
</dbReference>
<comment type="subcellular location">
    <subcellularLocation>
        <location evidence="1">Membrane</location>
        <topology evidence="1">Multi-pass membrane protein</topology>
    </subcellularLocation>
</comment>
<keyword evidence="4 8" id="KW-1133">Transmembrane helix</keyword>
<evidence type="ECO:0000259" key="9">
    <source>
        <dbReference type="Pfam" id="PF13962"/>
    </source>
</evidence>
<evidence type="ECO:0000256" key="2">
    <source>
        <dbReference type="ARBA" id="ARBA00022692"/>
    </source>
</evidence>
<accession>A0ABM4AAD7</accession>
<feature type="transmembrane region" description="Helical" evidence="8">
    <location>
        <begin position="367"/>
        <end position="386"/>
    </location>
</feature>
<organism evidence="10 11">
    <name type="scientific">Ziziphus jujuba</name>
    <name type="common">Chinese jujube</name>
    <name type="synonym">Ziziphus sativa</name>
    <dbReference type="NCBI Taxonomy" id="326968"/>
    <lineage>
        <taxon>Eukaryota</taxon>
        <taxon>Viridiplantae</taxon>
        <taxon>Streptophyta</taxon>
        <taxon>Embryophyta</taxon>
        <taxon>Tracheophyta</taxon>
        <taxon>Spermatophyta</taxon>
        <taxon>Magnoliopsida</taxon>
        <taxon>eudicotyledons</taxon>
        <taxon>Gunneridae</taxon>
        <taxon>Pentapetalae</taxon>
        <taxon>rosids</taxon>
        <taxon>fabids</taxon>
        <taxon>Rosales</taxon>
        <taxon>Rhamnaceae</taxon>
        <taxon>Paliureae</taxon>
        <taxon>Ziziphus</taxon>
    </lineage>
</organism>
<dbReference type="GeneID" id="132803899"/>
<dbReference type="Pfam" id="PF13962">
    <property type="entry name" value="PGG"/>
    <property type="match status" value="1"/>
</dbReference>
<gene>
    <name evidence="11" type="primary">LOC132803899</name>
</gene>
<dbReference type="Gene3D" id="1.25.40.20">
    <property type="entry name" value="Ankyrin repeat-containing domain"/>
    <property type="match status" value="1"/>
</dbReference>
<dbReference type="SUPFAM" id="SSF48403">
    <property type="entry name" value="Ankyrin repeat"/>
    <property type="match status" value="1"/>
</dbReference>
<name>A0ABM4AAD7_ZIZJJ</name>
<dbReference type="SMART" id="SM00248">
    <property type="entry name" value="ANK"/>
    <property type="match status" value="5"/>
</dbReference>
<dbReference type="Pfam" id="PF12796">
    <property type="entry name" value="Ank_2"/>
    <property type="match status" value="2"/>
</dbReference>
<dbReference type="InterPro" id="IPR002110">
    <property type="entry name" value="Ankyrin_rpt"/>
</dbReference>
<feature type="transmembrane region" description="Helical" evidence="8">
    <location>
        <begin position="309"/>
        <end position="326"/>
    </location>
</feature>
<evidence type="ECO:0000313" key="11">
    <source>
        <dbReference type="RefSeq" id="XP_060673694.1"/>
    </source>
</evidence>
<reference evidence="11" key="1">
    <citation type="submission" date="2025-08" db="UniProtKB">
        <authorList>
            <consortium name="RefSeq"/>
        </authorList>
    </citation>
    <scope>IDENTIFICATION</scope>
    <source>
        <tissue evidence="11">Seedling</tissue>
    </source>
</reference>
<dbReference type="PROSITE" id="PS50088">
    <property type="entry name" value="ANK_REPEAT"/>
    <property type="match status" value="2"/>
</dbReference>
<evidence type="ECO:0000256" key="8">
    <source>
        <dbReference type="SAM" id="Phobius"/>
    </source>
</evidence>
<protein>
    <submittedName>
        <fullName evidence="11">Ankyrin repeat-containing protein BDA1-like</fullName>
    </submittedName>
</protein>
<evidence type="ECO:0000313" key="10">
    <source>
        <dbReference type="Proteomes" id="UP001652623"/>
    </source>
</evidence>
<evidence type="ECO:0000256" key="7">
    <source>
        <dbReference type="PROSITE-ProRule" id="PRU00023"/>
    </source>
</evidence>
<dbReference type="PANTHER" id="PTHR24186:SF38">
    <property type="entry name" value="ANKYRIN REPEAT FAMILY PROTEIN"/>
    <property type="match status" value="1"/>
</dbReference>
<keyword evidence="10" id="KW-1185">Reference proteome</keyword>
<dbReference type="Proteomes" id="UP001652623">
    <property type="component" value="Chromosome 5"/>
</dbReference>
<evidence type="ECO:0000256" key="4">
    <source>
        <dbReference type="ARBA" id="ARBA00022989"/>
    </source>
</evidence>
<feature type="transmembrane region" description="Helical" evidence="8">
    <location>
        <begin position="342"/>
        <end position="360"/>
    </location>
</feature>
<feature type="repeat" description="ANK" evidence="7">
    <location>
        <begin position="184"/>
        <end position="208"/>
    </location>
</feature>
<keyword evidence="3" id="KW-0677">Repeat</keyword>
<evidence type="ECO:0000256" key="3">
    <source>
        <dbReference type="ARBA" id="ARBA00022737"/>
    </source>
</evidence>
<feature type="repeat" description="ANK" evidence="7">
    <location>
        <begin position="111"/>
        <end position="137"/>
    </location>
</feature>
<sequence length="458" mass="50955">MDEKLEMDRRLFEAALAGNISALNQLIAENPLILADSALISPHENPLNIAIKAGQLGFAREVIGLRPELAREVNKDGFRPLDIASAFGHIEIVKEILKSCGKDICGLKGRDGRTAIHYAAINGKIEVMDELVSSRAECIKDVTALGETVLHLTVRYYKFESFRKLMELLEICGLEELVNWGDEDGNTILHLAVSRKQHEYVKLLLSNGGAAKKLEINAENKRGLKAMDIMDKLIVDNPSDIHIRETLQRAGAAPAISPIPSDSKLHHVAVNVAKIKEPETSPTEAEKEDWIKYFRFQQLRDSPSDTRNVLLVVAALIATVTFQAGVNPPNGFTSPSTQNVPMLAPAVTVGLGTLFANLGSLQSASQFFLFGNSLGLASSICVIIYLTSGFPFQRELHISIYSMLFAYGWSIQDIDSENRTRQHIIMGSAFLLPFLLRWLPRWAKRIWRWFKKKDKLSV</sequence>
<dbReference type="InterPro" id="IPR036770">
    <property type="entry name" value="Ankyrin_rpt-contain_sf"/>
</dbReference>
<keyword evidence="2 8" id="KW-0812">Transmembrane</keyword>
<evidence type="ECO:0000256" key="6">
    <source>
        <dbReference type="ARBA" id="ARBA00023136"/>
    </source>
</evidence>
<keyword evidence="6 8" id="KW-0472">Membrane</keyword>
<evidence type="ECO:0000256" key="5">
    <source>
        <dbReference type="ARBA" id="ARBA00023043"/>
    </source>
</evidence>
<dbReference type="RefSeq" id="XP_060673694.1">
    <property type="nucleotide sequence ID" value="XM_060817711.1"/>
</dbReference>
<dbReference type="PROSITE" id="PS50297">
    <property type="entry name" value="ANK_REP_REGION"/>
    <property type="match status" value="2"/>
</dbReference>